<dbReference type="GO" id="GO:0005758">
    <property type="term" value="C:mitochondrial intermembrane space"/>
    <property type="evidence" value="ECO:0007669"/>
    <property type="project" value="TreeGrafter"/>
</dbReference>
<proteinExistence type="inferred from homology"/>
<reference evidence="5 6" key="1">
    <citation type="journal article" date="2007" name="Nature">
        <title>Evolution of genes and genomes on the Drosophila phylogeny.</title>
        <authorList>
            <consortium name="Drosophila 12 Genomes Consortium"/>
            <person name="Clark A.G."/>
            <person name="Eisen M.B."/>
            <person name="Smith D.R."/>
            <person name="Bergman C.M."/>
            <person name="Oliver B."/>
            <person name="Markow T.A."/>
            <person name="Kaufman T.C."/>
            <person name="Kellis M."/>
            <person name="Gelbart W."/>
            <person name="Iyer V.N."/>
            <person name="Pollard D.A."/>
            <person name="Sackton T.B."/>
            <person name="Larracuente A.M."/>
            <person name="Singh N.D."/>
            <person name="Abad J.P."/>
            <person name="Abt D.N."/>
            <person name="Adryan B."/>
            <person name="Aguade M."/>
            <person name="Akashi H."/>
            <person name="Anderson W.W."/>
            <person name="Aquadro C.F."/>
            <person name="Ardell D.H."/>
            <person name="Arguello R."/>
            <person name="Artieri C.G."/>
            <person name="Barbash D.A."/>
            <person name="Barker D."/>
            <person name="Barsanti P."/>
            <person name="Batterham P."/>
            <person name="Batzoglou S."/>
            <person name="Begun D."/>
            <person name="Bhutkar A."/>
            <person name="Blanco E."/>
            <person name="Bosak S.A."/>
            <person name="Bradley R.K."/>
            <person name="Brand A.D."/>
            <person name="Brent M.R."/>
            <person name="Brooks A.N."/>
            <person name="Brown R.H."/>
            <person name="Butlin R.K."/>
            <person name="Caggese C."/>
            <person name="Calvi B.R."/>
            <person name="Bernardo de Carvalho A."/>
            <person name="Caspi A."/>
            <person name="Castrezana S."/>
            <person name="Celniker S.E."/>
            <person name="Chang J.L."/>
            <person name="Chapple C."/>
            <person name="Chatterji S."/>
            <person name="Chinwalla A."/>
            <person name="Civetta A."/>
            <person name="Clifton S.W."/>
            <person name="Comeron J.M."/>
            <person name="Costello J.C."/>
            <person name="Coyne J.A."/>
            <person name="Daub J."/>
            <person name="David R.G."/>
            <person name="Delcher A.L."/>
            <person name="Delehaunty K."/>
            <person name="Do C.B."/>
            <person name="Ebling H."/>
            <person name="Edwards K."/>
            <person name="Eickbush T."/>
            <person name="Evans J.D."/>
            <person name="Filipski A."/>
            <person name="Findeiss S."/>
            <person name="Freyhult E."/>
            <person name="Fulton L."/>
            <person name="Fulton R."/>
            <person name="Garcia A.C."/>
            <person name="Gardiner A."/>
            <person name="Garfield D.A."/>
            <person name="Garvin B.E."/>
            <person name="Gibson G."/>
            <person name="Gilbert D."/>
            <person name="Gnerre S."/>
            <person name="Godfrey J."/>
            <person name="Good R."/>
            <person name="Gotea V."/>
            <person name="Gravely B."/>
            <person name="Greenberg A.J."/>
            <person name="Griffiths-Jones S."/>
            <person name="Gross S."/>
            <person name="Guigo R."/>
            <person name="Gustafson E.A."/>
            <person name="Haerty W."/>
            <person name="Hahn M.W."/>
            <person name="Halligan D.L."/>
            <person name="Halpern A.L."/>
            <person name="Halter G.M."/>
            <person name="Han M.V."/>
            <person name="Heger A."/>
            <person name="Hillier L."/>
            <person name="Hinrichs A.S."/>
            <person name="Holmes I."/>
            <person name="Hoskins R.A."/>
            <person name="Hubisz M.J."/>
            <person name="Hultmark D."/>
            <person name="Huntley M.A."/>
            <person name="Jaffe D.B."/>
            <person name="Jagadeeshan S."/>
            <person name="Jeck W.R."/>
            <person name="Johnson J."/>
            <person name="Jones C.D."/>
            <person name="Jordan W.C."/>
            <person name="Karpen G.H."/>
            <person name="Kataoka E."/>
            <person name="Keightley P.D."/>
            <person name="Kheradpour P."/>
            <person name="Kirkness E.F."/>
            <person name="Koerich L.B."/>
            <person name="Kristiansen K."/>
            <person name="Kudrna D."/>
            <person name="Kulathinal R.J."/>
            <person name="Kumar S."/>
            <person name="Kwok R."/>
            <person name="Lander E."/>
            <person name="Langley C.H."/>
            <person name="Lapoint R."/>
            <person name="Lazzaro B.P."/>
            <person name="Lee S.J."/>
            <person name="Levesque L."/>
            <person name="Li R."/>
            <person name="Lin C.F."/>
            <person name="Lin M.F."/>
            <person name="Lindblad-Toh K."/>
            <person name="Llopart A."/>
            <person name="Long M."/>
            <person name="Low L."/>
            <person name="Lozovsky E."/>
            <person name="Lu J."/>
            <person name="Luo M."/>
            <person name="Machado C.A."/>
            <person name="Makalowski W."/>
            <person name="Marzo M."/>
            <person name="Matsuda M."/>
            <person name="Matzkin L."/>
            <person name="McAllister B."/>
            <person name="McBride C.S."/>
            <person name="McKernan B."/>
            <person name="McKernan K."/>
            <person name="Mendez-Lago M."/>
            <person name="Minx P."/>
            <person name="Mollenhauer M.U."/>
            <person name="Montooth K."/>
            <person name="Mount S.M."/>
            <person name="Mu X."/>
            <person name="Myers E."/>
            <person name="Negre B."/>
            <person name="Newfeld S."/>
            <person name="Nielsen R."/>
            <person name="Noor M.A."/>
            <person name="O'Grady P."/>
            <person name="Pachter L."/>
            <person name="Papaceit M."/>
            <person name="Parisi M.J."/>
            <person name="Parisi M."/>
            <person name="Parts L."/>
            <person name="Pedersen J.S."/>
            <person name="Pesole G."/>
            <person name="Phillippy A.M."/>
            <person name="Ponting C.P."/>
            <person name="Pop M."/>
            <person name="Porcelli D."/>
            <person name="Powell J.R."/>
            <person name="Prohaska S."/>
            <person name="Pruitt K."/>
            <person name="Puig M."/>
            <person name="Quesneville H."/>
            <person name="Ram K.R."/>
            <person name="Rand D."/>
            <person name="Rasmussen M.D."/>
            <person name="Reed L.K."/>
            <person name="Reenan R."/>
            <person name="Reily A."/>
            <person name="Remington K.A."/>
            <person name="Rieger T.T."/>
            <person name="Ritchie M.G."/>
            <person name="Robin C."/>
            <person name="Rogers Y.H."/>
            <person name="Rohde C."/>
            <person name="Rozas J."/>
            <person name="Rubenfield M.J."/>
            <person name="Ruiz A."/>
            <person name="Russo S."/>
            <person name="Salzberg S.L."/>
            <person name="Sanchez-Gracia A."/>
            <person name="Saranga D.J."/>
            <person name="Sato H."/>
            <person name="Schaeffer S.W."/>
            <person name="Schatz M.C."/>
            <person name="Schlenke T."/>
            <person name="Schwartz R."/>
            <person name="Segarra C."/>
            <person name="Singh R.S."/>
            <person name="Sirot L."/>
            <person name="Sirota M."/>
            <person name="Sisneros N.B."/>
            <person name="Smith C.D."/>
            <person name="Smith T.F."/>
            <person name="Spieth J."/>
            <person name="Stage D.E."/>
            <person name="Stark A."/>
            <person name="Stephan W."/>
            <person name="Strausberg R.L."/>
            <person name="Strempel S."/>
            <person name="Sturgill D."/>
            <person name="Sutton G."/>
            <person name="Sutton G.G."/>
            <person name="Tao W."/>
            <person name="Teichmann S."/>
            <person name="Tobari Y.N."/>
            <person name="Tomimura Y."/>
            <person name="Tsolas J.M."/>
            <person name="Valente V.L."/>
            <person name="Venter E."/>
            <person name="Venter J.C."/>
            <person name="Vicario S."/>
            <person name="Vieira F.G."/>
            <person name="Vilella A.J."/>
            <person name="Villasante A."/>
            <person name="Walenz B."/>
            <person name="Wang J."/>
            <person name="Wasserman M."/>
            <person name="Watts T."/>
            <person name="Wilson D."/>
            <person name="Wilson R.K."/>
            <person name="Wing R.A."/>
            <person name="Wolfner M.F."/>
            <person name="Wong A."/>
            <person name="Wong G.K."/>
            <person name="Wu C.I."/>
            <person name="Wu G."/>
            <person name="Yamamoto D."/>
            <person name="Yang H.P."/>
            <person name="Yang S.P."/>
            <person name="Yorke J.A."/>
            <person name="Yoshida K."/>
            <person name="Zdobnov E."/>
            <person name="Zhang P."/>
            <person name="Zhang Y."/>
            <person name="Zimin A.V."/>
            <person name="Baldwin J."/>
            <person name="Abdouelleil A."/>
            <person name="Abdulkadir J."/>
            <person name="Abebe A."/>
            <person name="Abera B."/>
            <person name="Abreu J."/>
            <person name="Acer S.C."/>
            <person name="Aftuck L."/>
            <person name="Alexander A."/>
            <person name="An P."/>
            <person name="Anderson E."/>
            <person name="Anderson S."/>
            <person name="Arachi H."/>
            <person name="Azer M."/>
            <person name="Bachantsang P."/>
            <person name="Barry A."/>
            <person name="Bayul T."/>
            <person name="Berlin A."/>
            <person name="Bessette D."/>
            <person name="Bloom T."/>
            <person name="Blye J."/>
            <person name="Boguslavskiy L."/>
            <person name="Bonnet C."/>
            <person name="Boukhgalter B."/>
            <person name="Bourzgui I."/>
            <person name="Brown A."/>
            <person name="Cahill P."/>
            <person name="Channer S."/>
            <person name="Cheshatsang Y."/>
            <person name="Chuda L."/>
            <person name="Citroen M."/>
            <person name="Collymore A."/>
            <person name="Cooke P."/>
            <person name="Costello M."/>
            <person name="D'Aco K."/>
            <person name="Daza R."/>
            <person name="De Haan G."/>
            <person name="DeGray S."/>
            <person name="DeMaso C."/>
            <person name="Dhargay N."/>
            <person name="Dooley K."/>
            <person name="Dooley E."/>
            <person name="Doricent M."/>
            <person name="Dorje P."/>
            <person name="Dorjee K."/>
            <person name="Dupes A."/>
            <person name="Elong R."/>
            <person name="Falk J."/>
            <person name="Farina A."/>
            <person name="Faro S."/>
            <person name="Ferguson D."/>
            <person name="Fisher S."/>
            <person name="Foley C.D."/>
            <person name="Franke A."/>
            <person name="Friedrich D."/>
            <person name="Gadbois L."/>
            <person name="Gearin G."/>
            <person name="Gearin C.R."/>
            <person name="Giannoukos G."/>
            <person name="Goode T."/>
            <person name="Graham J."/>
            <person name="Grandbois E."/>
            <person name="Grewal S."/>
            <person name="Gyaltsen K."/>
            <person name="Hafez N."/>
            <person name="Hagos B."/>
            <person name="Hall J."/>
            <person name="Henson C."/>
            <person name="Hollinger A."/>
            <person name="Honan T."/>
            <person name="Huard M.D."/>
            <person name="Hughes L."/>
            <person name="Hurhula B."/>
            <person name="Husby M.E."/>
            <person name="Kamat A."/>
            <person name="Kanga B."/>
            <person name="Kashin S."/>
            <person name="Khazanovich D."/>
            <person name="Kisner P."/>
            <person name="Lance K."/>
            <person name="Lara M."/>
            <person name="Lee W."/>
            <person name="Lennon N."/>
            <person name="Letendre F."/>
            <person name="LeVine R."/>
            <person name="Lipovsky A."/>
            <person name="Liu X."/>
            <person name="Liu J."/>
            <person name="Liu S."/>
            <person name="Lokyitsang T."/>
            <person name="Lokyitsang Y."/>
            <person name="Lubonja R."/>
            <person name="Lui A."/>
            <person name="MacDonald P."/>
            <person name="Magnisalis V."/>
            <person name="Maru K."/>
            <person name="Matthews C."/>
            <person name="McCusker W."/>
            <person name="McDonough S."/>
            <person name="Mehta T."/>
            <person name="Meldrim J."/>
            <person name="Meneus L."/>
            <person name="Mihai O."/>
            <person name="Mihalev A."/>
            <person name="Mihova T."/>
            <person name="Mittelman R."/>
            <person name="Mlenga V."/>
            <person name="Montmayeur A."/>
            <person name="Mulrain L."/>
            <person name="Navidi A."/>
            <person name="Naylor J."/>
            <person name="Negash T."/>
            <person name="Nguyen T."/>
            <person name="Nguyen N."/>
            <person name="Nicol R."/>
            <person name="Norbu C."/>
            <person name="Norbu N."/>
            <person name="Novod N."/>
            <person name="O'Neill B."/>
            <person name="Osman S."/>
            <person name="Markiewicz E."/>
            <person name="Oyono O.L."/>
            <person name="Patti C."/>
            <person name="Phunkhang P."/>
            <person name="Pierre F."/>
            <person name="Priest M."/>
            <person name="Raghuraman S."/>
            <person name="Rege F."/>
            <person name="Reyes R."/>
            <person name="Rise C."/>
            <person name="Rogov P."/>
            <person name="Ross K."/>
            <person name="Ryan E."/>
            <person name="Settipalli S."/>
            <person name="Shea T."/>
            <person name="Sherpa N."/>
            <person name="Shi L."/>
            <person name="Shih D."/>
            <person name="Sparrow T."/>
            <person name="Spaulding J."/>
            <person name="Stalker J."/>
            <person name="Stange-Thomann N."/>
            <person name="Stavropoulos S."/>
            <person name="Stone C."/>
            <person name="Strader C."/>
            <person name="Tesfaye S."/>
            <person name="Thomson T."/>
            <person name="Thoulutsang Y."/>
            <person name="Thoulutsang D."/>
            <person name="Topham K."/>
            <person name="Topping I."/>
            <person name="Tsamla T."/>
            <person name="Vassiliev H."/>
            <person name="Vo A."/>
            <person name="Wangchuk T."/>
            <person name="Wangdi T."/>
            <person name="Weiand M."/>
            <person name="Wilkinson J."/>
            <person name="Wilson A."/>
            <person name="Yadav S."/>
            <person name="Young G."/>
            <person name="Yu Q."/>
            <person name="Zembek L."/>
            <person name="Zhong D."/>
            <person name="Zimmer A."/>
            <person name="Zwirko Z."/>
            <person name="Jaffe D.B."/>
            <person name="Alvarez P."/>
            <person name="Brockman W."/>
            <person name="Butler J."/>
            <person name="Chin C."/>
            <person name="Gnerre S."/>
            <person name="Grabherr M."/>
            <person name="Kleber M."/>
            <person name="Mauceli E."/>
            <person name="MacCallum I."/>
        </authorList>
    </citation>
    <scope>NUCLEOTIDE SEQUENCE [LARGE SCALE GENOMIC DNA]</scope>
    <source>
        <strain evidence="6">Tucson 15010-1051.87</strain>
    </source>
</reference>
<evidence type="ECO:0000313" key="5">
    <source>
        <dbReference type="EMBL" id="EDW61054.2"/>
    </source>
</evidence>
<dbReference type="GO" id="GO:0005634">
    <property type="term" value="C:nucleus"/>
    <property type="evidence" value="ECO:0007669"/>
    <property type="project" value="TreeGrafter"/>
</dbReference>
<dbReference type="Pfam" id="PF05254">
    <property type="entry name" value="UPF0203"/>
    <property type="match status" value="1"/>
</dbReference>
<dbReference type="SMR" id="B4LNA2"/>
<dbReference type="OrthoDB" id="19091at2759"/>
<protein>
    <recommendedName>
        <fullName evidence="7">TP53-regulated inhibitor of apoptosis 1</fullName>
    </recommendedName>
</protein>
<keyword evidence="2" id="KW-1015">Disulfide bond</keyword>
<gene>
    <name evidence="5" type="primary">Dvir\GJ21823</name>
    <name evidence="5" type="ORF">Dvir_GJ21823</name>
</gene>
<dbReference type="EMBL" id="CH940648">
    <property type="protein sequence ID" value="EDW61054.2"/>
    <property type="molecule type" value="Genomic_DNA"/>
</dbReference>
<dbReference type="InParanoid" id="B4LNA2"/>
<accession>B4LNA2</accession>
<dbReference type="HOGENOM" id="CLU_101473_4_0_1"/>
<dbReference type="FunCoup" id="B4LNA2">
    <property type="interactions" value="1002"/>
</dbReference>
<dbReference type="PANTHER" id="PTHR46403:SF1">
    <property type="entry name" value="TP53-REGULATED INHIBITOR OF APOPTOSIS 1"/>
    <property type="match status" value="1"/>
</dbReference>
<evidence type="ECO:0008006" key="7">
    <source>
        <dbReference type="Google" id="ProtNLM"/>
    </source>
</evidence>
<organism evidence="5 6">
    <name type="scientific">Drosophila virilis</name>
    <name type="common">Fruit fly</name>
    <dbReference type="NCBI Taxonomy" id="7244"/>
    <lineage>
        <taxon>Eukaryota</taxon>
        <taxon>Metazoa</taxon>
        <taxon>Ecdysozoa</taxon>
        <taxon>Arthropoda</taxon>
        <taxon>Hexapoda</taxon>
        <taxon>Insecta</taxon>
        <taxon>Pterygota</taxon>
        <taxon>Neoptera</taxon>
        <taxon>Endopterygota</taxon>
        <taxon>Diptera</taxon>
        <taxon>Brachycera</taxon>
        <taxon>Muscomorpha</taxon>
        <taxon>Ephydroidea</taxon>
        <taxon>Drosophilidae</taxon>
        <taxon>Drosophila</taxon>
    </lineage>
</organism>
<name>B4LNA2_DROVI</name>
<dbReference type="InterPro" id="IPR007918">
    <property type="entry name" value="MDM35_apoptosis"/>
</dbReference>
<feature type="compositionally biased region" description="Polar residues" evidence="4">
    <location>
        <begin position="80"/>
        <end position="93"/>
    </location>
</feature>
<dbReference type="PROSITE" id="PS51808">
    <property type="entry name" value="CHCH"/>
    <property type="match status" value="1"/>
</dbReference>
<dbReference type="STRING" id="7244.B4LNA2"/>
<evidence type="ECO:0000256" key="2">
    <source>
        <dbReference type="ARBA" id="ARBA00023157"/>
    </source>
</evidence>
<dbReference type="KEGG" id="dvi:6625276"/>
<comment type="catalytic activity">
    <reaction evidence="3">
        <text>a 1,2-diacyl-sn-glycero-3-phosphate(in) = a 1,2-diacyl-sn-glycero-3-phosphate(out)</text>
        <dbReference type="Rhea" id="RHEA:36435"/>
        <dbReference type="ChEBI" id="CHEBI:58608"/>
    </reaction>
</comment>
<feature type="region of interest" description="Disordered" evidence="4">
    <location>
        <begin position="78"/>
        <end position="105"/>
    </location>
</feature>
<dbReference type="PANTHER" id="PTHR46403">
    <property type="entry name" value="TP53-REGULATED INHIBITOR OF APOPTOSIS 1"/>
    <property type="match status" value="1"/>
</dbReference>
<keyword evidence="6" id="KW-1185">Reference proteome</keyword>
<evidence type="ECO:0000313" key="6">
    <source>
        <dbReference type="Proteomes" id="UP000008792"/>
    </source>
</evidence>
<evidence type="ECO:0000256" key="3">
    <source>
        <dbReference type="ARBA" id="ARBA00023706"/>
    </source>
</evidence>
<feature type="compositionally biased region" description="Low complexity" evidence="4">
    <location>
        <begin position="94"/>
        <end position="105"/>
    </location>
</feature>
<evidence type="ECO:0000256" key="4">
    <source>
        <dbReference type="SAM" id="MobiDB-lite"/>
    </source>
</evidence>
<dbReference type="eggNOG" id="KOG3481">
    <property type="taxonomic scope" value="Eukaryota"/>
</dbReference>
<dbReference type="GO" id="GO:0005829">
    <property type="term" value="C:cytosol"/>
    <property type="evidence" value="ECO:0007669"/>
    <property type="project" value="TreeGrafter"/>
</dbReference>
<comment type="similarity">
    <text evidence="1">Belongs to the TRIAP1/MDM35 family.</text>
</comment>
<dbReference type="GO" id="GO:1990050">
    <property type="term" value="F:phosphatidic acid transfer activity"/>
    <property type="evidence" value="ECO:0007669"/>
    <property type="project" value="TreeGrafter"/>
</dbReference>
<sequence length="105" mass="12152">MNILISGHRTRRYRSMNSIGDDCNELKKQYDACFNNWFSERFLKGETDDSVCAPIFKVYQECVKRAMREQKIELREIETDYSTGTEYDNNNTASGSKSQSGQSKS</sequence>
<dbReference type="Proteomes" id="UP000008792">
    <property type="component" value="Unassembled WGS sequence"/>
</dbReference>
<dbReference type="AlphaFoldDB" id="B4LNA2"/>
<dbReference type="GO" id="GO:0045332">
    <property type="term" value="P:phospholipid translocation"/>
    <property type="evidence" value="ECO:0007669"/>
    <property type="project" value="TreeGrafter"/>
</dbReference>
<evidence type="ECO:0000256" key="1">
    <source>
        <dbReference type="ARBA" id="ARBA00006196"/>
    </source>
</evidence>